<dbReference type="Pfam" id="PF12697">
    <property type="entry name" value="Abhydrolase_6"/>
    <property type="match status" value="1"/>
</dbReference>
<dbReference type="PANTHER" id="PTHR43798">
    <property type="entry name" value="MONOACYLGLYCEROL LIPASE"/>
    <property type="match status" value="1"/>
</dbReference>
<dbReference type="InterPro" id="IPR050266">
    <property type="entry name" value="AB_hydrolase_sf"/>
</dbReference>
<dbReference type="InterPro" id="IPR029058">
    <property type="entry name" value="AB_hydrolase_fold"/>
</dbReference>
<dbReference type="EMBL" id="BONE01000019">
    <property type="protein sequence ID" value="GIF73248.1"/>
    <property type="molecule type" value="Genomic_DNA"/>
</dbReference>
<dbReference type="InterPro" id="IPR000073">
    <property type="entry name" value="AB_hydrolase_1"/>
</dbReference>
<keyword evidence="3" id="KW-1185">Reference proteome</keyword>
<dbReference type="RefSeq" id="WP_203713083.1">
    <property type="nucleotide sequence ID" value="NZ_BONE01000019.1"/>
</dbReference>
<protein>
    <recommendedName>
        <fullName evidence="1">AB hydrolase-1 domain-containing protein</fullName>
    </recommendedName>
</protein>
<sequence>MANGRQRDLVMTALSALAPGAGFEVGELPRPGGRRLRWVETSSDGPTILLAAGAGDTVLDWGPVLPALAADFHLVAYDRAGLGFSDPAPRTTLASQVEDLIAMLDRHGPALLVGHSWGGLLVQLAAAAKPAKVAGLVLVDPTHEEVMAEVPVRLRLGSDLMLNWIVLLKAVGRFDKRLTAFGRGTAEVCSDDPEVQALVLDAYRASYAELRQVAGIRTENRLATRVAVARRARAAAKTPDVPLTILTATRGKLPALQVRAAQLADQTAAAYPRGQHVVVDDAGHYVHHDQPAAAAAAIKAAAG</sequence>
<dbReference type="PANTHER" id="PTHR43798:SF33">
    <property type="entry name" value="HYDROLASE, PUTATIVE (AFU_ORTHOLOGUE AFUA_2G14860)-RELATED"/>
    <property type="match status" value="1"/>
</dbReference>
<gene>
    <name evidence="2" type="ORF">Asi02nite_27660</name>
</gene>
<reference evidence="2 3" key="1">
    <citation type="submission" date="2021-01" db="EMBL/GenBank/DDBJ databases">
        <title>Whole genome shotgun sequence of Asanoa siamensis NBRC 107932.</title>
        <authorList>
            <person name="Komaki H."/>
            <person name="Tamura T."/>
        </authorList>
    </citation>
    <scope>NUCLEOTIDE SEQUENCE [LARGE SCALE GENOMIC DNA]</scope>
    <source>
        <strain evidence="2 3">NBRC 107932</strain>
    </source>
</reference>
<feature type="domain" description="AB hydrolase-1" evidence="1">
    <location>
        <begin position="48"/>
        <end position="297"/>
    </location>
</feature>
<proteinExistence type="predicted"/>
<dbReference type="Gene3D" id="3.40.50.1820">
    <property type="entry name" value="alpha/beta hydrolase"/>
    <property type="match status" value="1"/>
</dbReference>
<evidence type="ECO:0000259" key="1">
    <source>
        <dbReference type="Pfam" id="PF12697"/>
    </source>
</evidence>
<dbReference type="PRINTS" id="PR00111">
    <property type="entry name" value="ABHYDROLASE"/>
</dbReference>
<accession>A0ABQ4CPM3</accession>
<dbReference type="SUPFAM" id="SSF53474">
    <property type="entry name" value="alpha/beta-Hydrolases"/>
    <property type="match status" value="1"/>
</dbReference>
<comment type="caution">
    <text evidence="2">The sequence shown here is derived from an EMBL/GenBank/DDBJ whole genome shotgun (WGS) entry which is preliminary data.</text>
</comment>
<name>A0ABQ4CPM3_9ACTN</name>
<dbReference type="Proteomes" id="UP000604117">
    <property type="component" value="Unassembled WGS sequence"/>
</dbReference>
<evidence type="ECO:0000313" key="3">
    <source>
        <dbReference type="Proteomes" id="UP000604117"/>
    </source>
</evidence>
<organism evidence="2 3">
    <name type="scientific">Asanoa siamensis</name>
    <dbReference type="NCBI Taxonomy" id="926357"/>
    <lineage>
        <taxon>Bacteria</taxon>
        <taxon>Bacillati</taxon>
        <taxon>Actinomycetota</taxon>
        <taxon>Actinomycetes</taxon>
        <taxon>Micromonosporales</taxon>
        <taxon>Micromonosporaceae</taxon>
        <taxon>Asanoa</taxon>
    </lineage>
</organism>
<evidence type="ECO:0000313" key="2">
    <source>
        <dbReference type="EMBL" id="GIF73248.1"/>
    </source>
</evidence>